<dbReference type="PIRSF" id="PIRSF029730">
    <property type="entry name" value="UCP029730"/>
    <property type="match status" value="1"/>
</dbReference>
<dbReference type="Pfam" id="PF05013">
    <property type="entry name" value="FGase"/>
    <property type="match status" value="1"/>
</dbReference>
<sequence length="267" mass="29214">MSLDRNTGDECPPVAVLNVDGNSPFVLLCDHASNRLPEPYDQCLGISQTDKMAHIAWDPGALGVSKHLSNLLDAPLVYSTLSRLIIDCNRHQNAADLIPSVSELTKIPGNADVPNTERARRIAMAYAPFHKAAEQVLARREAANKPVAVVSIHTYTPVYKGTARPWQIGLIHAEDKRLAQPALTALRRIPGLQVGDNEPYAPADGVYYTIKRHGQDRGHKCLMIEIRNDEVRTPEQEENWANILAAVLTEALAHEGNRLPAAGGLHA</sequence>
<name>A0A562T1F6_9HYPH</name>
<dbReference type="InterPro" id="IPR007709">
    <property type="entry name" value="N-FG_amidohydro"/>
</dbReference>
<evidence type="ECO:0000313" key="2">
    <source>
        <dbReference type="Proteomes" id="UP000320593"/>
    </source>
</evidence>
<protein>
    <submittedName>
        <fullName evidence="1">Putative N-formylglutamate amidohydrolase</fullName>
    </submittedName>
</protein>
<gene>
    <name evidence="1" type="ORF">JM93_02054</name>
</gene>
<organism evidence="1 2">
    <name type="scientific">Roseibium hamelinense</name>
    <dbReference type="NCBI Taxonomy" id="150831"/>
    <lineage>
        <taxon>Bacteria</taxon>
        <taxon>Pseudomonadati</taxon>
        <taxon>Pseudomonadota</taxon>
        <taxon>Alphaproteobacteria</taxon>
        <taxon>Hyphomicrobiales</taxon>
        <taxon>Stappiaceae</taxon>
        <taxon>Roseibium</taxon>
    </lineage>
</organism>
<evidence type="ECO:0000313" key="1">
    <source>
        <dbReference type="EMBL" id="TWI87489.1"/>
    </source>
</evidence>
<keyword evidence="1" id="KW-0378">Hydrolase</keyword>
<proteinExistence type="predicted"/>
<keyword evidence="2" id="KW-1185">Reference proteome</keyword>
<dbReference type="SUPFAM" id="SSF53187">
    <property type="entry name" value="Zn-dependent exopeptidases"/>
    <property type="match status" value="1"/>
</dbReference>
<accession>A0A562T1F6</accession>
<dbReference type="Proteomes" id="UP000320593">
    <property type="component" value="Unassembled WGS sequence"/>
</dbReference>
<dbReference type="Gene3D" id="3.40.630.40">
    <property type="entry name" value="Zn-dependent exopeptidases"/>
    <property type="match status" value="1"/>
</dbReference>
<dbReference type="RefSeq" id="WP_145342870.1">
    <property type="nucleotide sequence ID" value="NZ_SMLY01000081.1"/>
</dbReference>
<dbReference type="OrthoDB" id="9815326at2"/>
<comment type="caution">
    <text evidence="1">The sequence shown here is derived from an EMBL/GenBank/DDBJ whole genome shotgun (WGS) entry which is preliminary data.</text>
</comment>
<dbReference type="GO" id="GO:0016787">
    <property type="term" value="F:hydrolase activity"/>
    <property type="evidence" value="ECO:0007669"/>
    <property type="project" value="UniProtKB-KW"/>
</dbReference>
<dbReference type="InterPro" id="IPR011227">
    <property type="entry name" value="UCP029730"/>
</dbReference>
<dbReference type="AlphaFoldDB" id="A0A562T1F6"/>
<reference evidence="1 2" key="1">
    <citation type="submission" date="2019-07" db="EMBL/GenBank/DDBJ databases">
        <title>Genomic Encyclopedia of Archaeal and Bacterial Type Strains, Phase II (KMG-II): from individual species to whole genera.</title>
        <authorList>
            <person name="Goeker M."/>
        </authorList>
    </citation>
    <scope>NUCLEOTIDE SEQUENCE [LARGE SCALE GENOMIC DNA]</scope>
    <source>
        <strain evidence="1 2">ATCC BAA-252</strain>
    </source>
</reference>
<dbReference type="EMBL" id="VLLF01000004">
    <property type="protein sequence ID" value="TWI87489.1"/>
    <property type="molecule type" value="Genomic_DNA"/>
</dbReference>